<feature type="transmembrane region" description="Helical" evidence="6">
    <location>
        <begin position="247"/>
        <end position="268"/>
    </location>
</feature>
<feature type="transmembrane region" description="Helical" evidence="6">
    <location>
        <begin position="328"/>
        <end position="350"/>
    </location>
</feature>
<feature type="transmembrane region" description="Helical" evidence="6">
    <location>
        <begin position="164"/>
        <end position="182"/>
    </location>
</feature>
<evidence type="ECO:0000313" key="10">
    <source>
        <dbReference type="Proteomes" id="UP000466586"/>
    </source>
</evidence>
<feature type="transmembrane region" description="Helical" evidence="6">
    <location>
        <begin position="425"/>
        <end position="450"/>
    </location>
</feature>
<feature type="transmembrane region" description="Helical" evidence="6">
    <location>
        <begin position="304"/>
        <end position="322"/>
    </location>
</feature>
<reference evidence="9 10" key="1">
    <citation type="submission" date="2019-11" db="EMBL/GenBank/DDBJ databases">
        <title>Pedobacter sp. HMF7647 Genome sequencing and assembly.</title>
        <authorList>
            <person name="Kang H."/>
            <person name="Kim H."/>
            <person name="Joh K."/>
        </authorList>
    </citation>
    <scope>NUCLEOTIDE SEQUENCE [LARGE SCALE GENOMIC DNA]</scope>
    <source>
        <strain evidence="9 10">HMF7647</strain>
    </source>
</reference>
<dbReference type="Pfam" id="PF00662">
    <property type="entry name" value="Proton_antipo_N"/>
    <property type="match status" value="1"/>
</dbReference>
<sequence length="665" mass="74547">MPLLSFVLCMFFVPKSISGKVAVSSIAVSFIASCFVFFKIWNAGNIHIQHHWFTLGQTSWDVGLLLNNLSALMILLVSGIAFLVHIYSLAYMKGDENIDRYWGYLSLFCSSMLGLVIADNLLLIYIFWELVGFSSYLLIGFWRTRDAAVQANKKAFIMNRLGDLGFLLALMILYSQFGTLDIEKLFGDGGLFHLSQFTSGEWIAPLGHISYVWLLVCGFGFVFGALAKSAQFPLHTWLPDAMEGPTAVSSLIHAATMVAAGVFLLVRVSPIFDSTVLITIAVIGIFTAFMASTIALVQNDIKRILAYSTISQLGFMMLAIGIGNNGAAIFHLATHAFFKCLLFLCAGSVIHEMHYAKNKLDADCDHQDIRNMGGLRKMMPLTFVTMVIAALALCGIPLTSGYLSKDAILISSFEWATTRSFAAKLIPYLAMLTSWLTTFYIARLIFKVFYGELRIQGDKTERLIHEAPRFMLMPQLFLAVCSAFFLFSVNPLSYENTWLLKVFPGSVALERIHSYHTVIPALLNLFAVLIIYFAYIQYARKEKAMFRENTWLYNFALNGWYFDEFYHQAIVRPVTYVSKFSFSIDRKVIDGLVDIVGKSGVLLSSIAGWLDRKLIDGFVNLAGRAAAGLGNFFRSFQSGRIQYYLAVMIFVVLTFFVLRYFSPAI</sequence>
<feature type="transmembrane region" description="Helical" evidence="6">
    <location>
        <begin position="202"/>
        <end position="226"/>
    </location>
</feature>
<evidence type="ECO:0000256" key="2">
    <source>
        <dbReference type="ARBA" id="ARBA00022692"/>
    </source>
</evidence>
<evidence type="ECO:0000313" key="9">
    <source>
        <dbReference type="EMBL" id="MXV51407.1"/>
    </source>
</evidence>
<dbReference type="InterPro" id="IPR001750">
    <property type="entry name" value="ND/Mrp_TM"/>
</dbReference>
<feature type="domain" description="NADH:quinone oxidoreductase/Mrp antiporter transmembrane" evidence="7">
    <location>
        <begin position="118"/>
        <end position="418"/>
    </location>
</feature>
<evidence type="ECO:0000259" key="8">
    <source>
        <dbReference type="Pfam" id="PF00662"/>
    </source>
</evidence>
<keyword evidence="4 6" id="KW-0472">Membrane</keyword>
<dbReference type="AlphaFoldDB" id="A0A7K1Y9Z3"/>
<dbReference type="GO" id="GO:0012505">
    <property type="term" value="C:endomembrane system"/>
    <property type="evidence" value="ECO:0007669"/>
    <property type="project" value="UniProtKB-SubCell"/>
</dbReference>
<feature type="transmembrane region" description="Helical" evidence="6">
    <location>
        <begin position="380"/>
        <end position="403"/>
    </location>
</feature>
<evidence type="ECO:0000256" key="4">
    <source>
        <dbReference type="ARBA" id="ARBA00023136"/>
    </source>
</evidence>
<dbReference type="GO" id="GO:0016020">
    <property type="term" value="C:membrane"/>
    <property type="evidence" value="ECO:0007669"/>
    <property type="project" value="UniProtKB-SubCell"/>
</dbReference>
<dbReference type="PRINTS" id="PR01435">
    <property type="entry name" value="NPOXDRDTASE5"/>
</dbReference>
<comment type="subcellular location">
    <subcellularLocation>
        <location evidence="1">Endomembrane system</location>
        <topology evidence="1">Multi-pass membrane protein</topology>
    </subcellularLocation>
    <subcellularLocation>
        <location evidence="5">Membrane</location>
        <topology evidence="5">Multi-pass membrane protein</topology>
    </subcellularLocation>
</comment>
<protein>
    <submittedName>
        <fullName evidence="9">NADH-quinone oxidoreductase subunit L</fullName>
    </submittedName>
</protein>
<dbReference type="GO" id="GO:0015990">
    <property type="term" value="P:electron transport coupled proton transport"/>
    <property type="evidence" value="ECO:0007669"/>
    <property type="project" value="TreeGrafter"/>
</dbReference>
<dbReference type="PRINTS" id="PR01434">
    <property type="entry name" value="NADHDHGNASE5"/>
</dbReference>
<dbReference type="InterPro" id="IPR003945">
    <property type="entry name" value="NU5C-like"/>
</dbReference>
<evidence type="ECO:0000256" key="3">
    <source>
        <dbReference type="ARBA" id="ARBA00022989"/>
    </source>
</evidence>
<dbReference type="InterPro" id="IPR001516">
    <property type="entry name" value="Proton_antipo_N"/>
</dbReference>
<dbReference type="GO" id="GO:0003954">
    <property type="term" value="F:NADH dehydrogenase activity"/>
    <property type="evidence" value="ECO:0007669"/>
    <property type="project" value="TreeGrafter"/>
</dbReference>
<keyword evidence="10" id="KW-1185">Reference proteome</keyword>
<dbReference type="PANTHER" id="PTHR42829:SF2">
    <property type="entry name" value="NADH-UBIQUINONE OXIDOREDUCTASE CHAIN 5"/>
    <property type="match status" value="1"/>
</dbReference>
<evidence type="ECO:0000256" key="1">
    <source>
        <dbReference type="ARBA" id="ARBA00004127"/>
    </source>
</evidence>
<dbReference type="Proteomes" id="UP000466586">
    <property type="component" value="Unassembled WGS sequence"/>
</dbReference>
<gene>
    <name evidence="9" type="primary">nuoL</name>
    <name evidence="9" type="ORF">GS399_10535</name>
</gene>
<dbReference type="NCBIfam" id="TIGR01974">
    <property type="entry name" value="NDH_I_L"/>
    <property type="match status" value="1"/>
</dbReference>
<dbReference type="PANTHER" id="PTHR42829">
    <property type="entry name" value="NADH-UBIQUINONE OXIDOREDUCTASE CHAIN 5"/>
    <property type="match status" value="1"/>
</dbReference>
<accession>A0A7K1Y9Z3</accession>
<dbReference type="NCBIfam" id="NF005141">
    <property type="entry name" value="PRK06590.1"/>
    <property type="match status" value="1"/>
</dbReference>
<dbReference type="InterPro" id="IPR018393">
    <property type="entry name" value="NADHpl_OxRdtase_5_subgr"/>
</dbReference>
<feature type="transmembrane region" description="Helical" evidence="6">
    <location>
        <begin position="101"/>
        <end position="118"/>
    </location>
</feature>
<name>A0A7K1Y9Z3_9SPHI</name>
<feature type="domain" description="NADH-Ubiquinone oxidoreductase (complex I) chain 5 N-terminal" evidence="8">
    <location>
        <begin position="52"/>
        <end position="101"/>
    </location>
</feature>
<feature type="transmembrane region" description="Helical" evidence="6">
    <location>
        <begin position="470"/>
        <end position="492"/>
    </location>
</feature>
<feature type="transmembrane region" description="Helical" evidence="6">
    <location>
        <begin position="124"/>
        <end position="143"/>
    </location>
</feature>
<dbReference type="EMBL" id="WVHT01000004">
    <property type="protein sequence ID" value="MXV51407.1"/>
    <property type="molecule type" value="Genomic_DNA"/>
</dbReference>
<keyword evidence="2 5" id="KW-0812">Transmembrane</keyword>
<dbReference type="Pfam" id="PF00361">
    <property type="entry name" value="Proton_antipo_M"/>
    <property type="match status" value="1"/>
</dbReference>
<dbReference type="Gene3D" id="1.20.5.2700">
    <property type="match status" value="2"/>
</dbReference>
<organism evidence="9 10">
    <name type="scientific">Hufsiella arboris</name>
    <dbReference type="NCBI Taxonomy" id="2695275"/>
    <lineage>
        <taxon>Bacteria</taxon>
        <taxon>Pseudomonadati</taxon>
        <taxon>Bacteroidota</taxon>
        <taxon>Sphingobacteriia</taxon>
        <taxon>Sphingobacteriales</taxon>
        <taxon>Sphingobacteriaceae</taxon>
        <taxon>Hufsiella</taxon>
    </lineage>
</organism>
<comment type="caution">
    <text evidence="9">The sequence shown here is derived from an EMBL/GenBank/DDBJ whole genome shotgun (WGS) entry which is preliminary data.</text>
</comment>
<feature type="transmembrane region" description="Helical" evidence="6">
    <location>
        <begin position="643"/>
        <end position="662"/>
    </location>
</feature>
<feature type="transmembrane region" description="Helical" evidence="6">
    <location>
        <begin position="512"/>
        <end position="535"/>
    </location>
</feature>
<proteinExistence type="predicted"/>
<dbReference type="GO" id="GO:0042773">
    <property type="term" value="P:ATP synthesis coupled electron transport"/>
    <property type="evidence" value="ECO:0007669"/>
    <property type="project" value="InterPro"/>
</dbReference>
<evidence type="ECO:0000256" key="5">
    <source>
        <dbReference type="RuleBase" id="RU000320"/>
    </source>
</evidence>
<feature type="transmembrane region" description="Helical" evidence="6">
    <location>
        <begin position="274"/>
        <end position="297"/>
    </location>
</feature>
<keyword evidence="3 6" id="KW-1133">Transmembrane helix</keyword>
<evidence type="ECO:0000259" key="7">
    <source>
        <dbReference type="Pfam" id="PF00361"/>
    </source>
</evidence>
<feature type="transmembrane region" description="Helical" evidence="6">
    <location>
        <begin position="69"/>
        <end position="89"/>
    </location>
</feature>
<dbReference type="GO" id="GO:0008137">
    <property type="term" value="F:NADH dehydrogenase (ubiquinone) activity"/>
    <property type="evidence" value="ECO:0007669"/>
    <property type="project" value="InterPro"/>
</dbReference>
<evidence type="ECO:0000256" key="6">
    <source>
        <dbReference type="SAM" id="Phobius"/>
    </source>
</evidence>